<dbReference type="OrthoDB" id="9813903at2"/>
<dbReference type="FunFam" id="3.30.70.270:FF:000001">
    <property type="entry name" value="Diguanylate cyclase domain protein"/>
    <property type="match status" value="1"/>
</dbReference>
<dbReference type="PROSITE" id="PS50887">
    <property type="entry name" value="GGDEF"/>
    <property type="match status" value="1"/>
</dbReference>
<evidence type="ECO:0000259" key="5">
    <source>
        <dbReference type="PROSITE" id="PS50887"/>
    </source>
</evidence>
<proteinExistence type="predicted"/>
<evidence type="ECO:0000256" key="2">
    <source>
        <dbReference type="ARBA" id="ARBA00034247"/>
    </source>
</evidence>
<dbReference type="SMART" id="SM00267">
    <property type="entry name" value="GGDEF"/>
    <property type="match status" value="1"/>
</dbReference>
<dbReference type="GO" id="GO:0043709">
    <property type="term" value="P:cell adhesion involved in single-species biofilm formation"/>
    <property type="evidence" value="ECO:0007669"/>
    <property type="project" value="TreeGrafter"/>
</dbReference>
<feature type="transmembrane region" description="Helical" evidence="4">
    <location>
        <begin position="156"/>
        <end position="173"/>
    </location>
</feature>
<sequence length="429" mass="47420">MTWETVQEPAALSLSSLRLLRVPTSLLPLYRIYCIGEVRELIHRWWFLFCLVIASLNLMAFGTLTHPFGTAYQPVLMSALSTTVLNMGALAFSFRPVAQVHWNRWVPAVFAITVFLQISCNLAVDAADPGHLVFAIQITVITCLIGLYVLQLRVRATVLAAIGGGMAFMPTAVSTASNAYWAFLVSYASVCTILVICSAVRDERRRVTFMLAVTLSQQNARMKQINRVLEVQALRDPLTLLRNRRAFEEQLHQEWVRAMRQATPLSVLMIDIDHFKQYNDHAGHPAGDRCLLTVATALSETIRRPGDCVARYGGEEFVALLPNTDAEGALHVAQQCLQKIDDLALPHPGLEQGARVSLSIGCASTWPEFHRDRQALVKWADEALYVAKNNGRHQVAQAPSRTSRPKQLTASAPAACPGRLGDPGTDLAR</sequence>
<dbReference type="InterPro" id="IPR050469">
    <property type="entry name" value="Diguanylate_Cyclase"/>
</dbReference>
<dbReference type="NCBIfam" id="TIGR00254">
    <property type="entry name" value="GGDEF"/>
    <property type="match status" value="1"/>
</dbReference>
<evidence type="ECO:0000256" key="1">
    <source>
        <dbReference type="ARBA" id="ARBA00012528"/>
    </source>
</evidence>
<organism evidence="6 7">
    <name type="scientific">Aquabacterium lacunae</name>
    <dbReference type="NCBI Taxonomy" id="2528630"/>
    <lineage>
        <taxon>Bacteria</taxon>
        <taxon>Pseudomonadati</taxon>
        <taxon>Pseudomonadota</taxon>
        <taxon>Betaproteobacteria</taxon>
        <taxon>Burkholderiales</taxon>
        <taxon>Aquabacterium</taxon>
    </lineage>
</organism>
<dbReference type="RefSeq" id="WP_130967562.1">
    <property type="nucleotide sequence ID" value="NZ_SIXI01000003.1"/>
</dbReference>
<feature type="domain" description="GGDEF" evidence="5">
    <location>
        <begin position="263"/>
        <end position="400"/>
    </location>
</feature>
<feature type="region of interest" description="Disordered" evidence="3">
    <location>
        <begin position="394"/>
        <end position="429"/>
    </location>
</feature>
<feature type="transmembrane region" description="Helical" evidence="4">
    <location>
        <begin position="71"/>
        <end position="93"/>
    </location>
</feature>
<dbReference type="CDD" id="cd01949">
    <property type="entry name" value="GGDEF"/>
    <property type="match status" value="1"/>
</dbReference>
<reference evidence="6 7" key="1">
    <citation type="submission" date="2019-02" db="EMBL/GenBank/DDBJ databases">
        <title>Aquabacterium sp. strain KMB7.</title>
        <authorList>
            <person name="Chen W.-M."/>
        </authorList>
    </citation>
    <scope>NUCLEOTIDE SEQUENCE [LARGE SCALE GENOMIC DNA]</scope>
    <source>
        <strain evidence="6 7">KMB7</strain>
    </source>
</reference>
<dbReference type="GO" id="GO:1902201">
    <property type="term" value="P:negative regulation of bacterial-type flagellum-dependent cell motility"/>
    <property type="evidence" value="ECO:0007669"/>
    <property type="project" value="TreeGrafter"/>
</dbReference>
<feature type="compositionally biased region" description="Polar residues" evidence="3">
    <location>
        <begin position="397"/>
        <end position="410"/>
    </location>
</feature>
<dbReference type="InterPro" id="IPR043128">
    <property type="entry name" value="Rev_trsase/Diguanyl_cyclase"/>
</dbReference>
<dbReference type="GO" id="GO:0005886">
    <property type="term" value="C:plasma membrane"/>
    <property type="evidence" value="ECO:0007669"/>
    <property type="project" value="TreeGrafter"/>
</dbReference>
<feature type="transmembrane region" description="Helical" evidence="4">
    <location>
        <begin position="105"/>
        <end position="124"/>
    </location>
</feature>
<dbReference type="PANTHER" id="PTHR45138">
    <property type="entry name" value="REGULATORY COMPONENTS OF SENSORY TRANSDUCTION SYSTEM"/>
    <property type="match status" value="1"/>
</dbReference>
<dbReference type="Gene3D" id="3.30.70.270">
    <property type="match status" value="1"/>
</dbReference>
<dbReference type="InterPro" id="IPR029787">
    <property type="entry name" value="Nucleotide_cyclase"/>
</dbReference>
<feature type="transmembrane region" description="Helical" evidence="4">
    <location>
        <begin position="45"/>
        <end position="65"/>
    </location>
</feature>
<dbReference type="EMBL" id="SIXI01000003">
    <property type="protein sequence ID" value="TBO31165.1"/>
    <property type="molecule type" value="Genomic_DNA"/>
</dbReference>
<dbReference type="SUPFAM" id="SSF55073">
    <property type="entry name" value="Nucleotide cyclase"/>
    <property type="match status" value="1"/>
</dbReference>
<feature type="transmembrane region" description="Helical" evidence="4">
    <location>
        <begin position="179"/>
        <end position="200"/>
    </location>
</feature>
<keyword evidence="4" id="KW-1133">Transmembrane helix</keyword>
<protein>
    <recommendedName>
        <fullName evidence="1">diguanylate cyclase</fullName>
        <ecNumber evidence="1">2.7.7.65</ecNumber>
    </recommendedName>
</protein>
<dbReference type="GO" id="GO:0052621">
    <property type="term" value="F:diguanylate cyclase activity"/>
    <property type="evidence" value="ECO:0007669"/>
    <property type="project" value="UniProtKB-EC"/>
</dbReference>
<dbReference type="InterPro" id="IPR000160">
    <property type="entry name" value="GGDEF_dom"/>
</dbReference>
<keyword evidence="4" id="KW-0812">Transmembrane</keyword>
<feature type="transmembrane region" description="Helical" evidence="4">
    <location>
        <begin position="130"/>
        <end position="149"/>
    </location>
</feature>
<dbReference type="AlphaFoldDB" id="A0A4Q9GY63"/>
<gene>
    <name evidence="6" type="ORF">EYS42_07900</name>
</gene>
<evidence type="ECO:0000313" key="7">
    <source>
        <dbReference type="Proteomes" id="UP000292120"/>
    </source>
</evidence>
<accession>A0A4Q9GY63</accession>
<evidence type="ECO:0000256" key="4">
    <source>
        <dbReference type="SAM" id="Phobius"/>
    </source>
</evidence>
<dbReference type="Pfam" id="PF00990">
    <property type="entry name" value="GGDEF"/>
    <property type="match status" value="1"/>
</dbReference>
<dbReference type="Proteomes" id="UP000292120">
    <property type="component" value="Unassembled WGS sequence"/>
</dbReference>
<comment type="catalytic activity">
    <reaction evidence="2">
        <text>2 GTP = 3',3'-c-di-GMP + 2 diphosphate</text>
        <dbReference type="Rhea" id="RHEA:24898"/>
        <dbReference type="ChEBI" id="CHEBI:33019"/>
        <dbReference type="ChEBI" id="CHEBI:37565"/>
        <dbReference type="ChEBI" id="CHEBI:58805"/>
        <dbReference type="EC" id="2.7.7.65"/>
    </reaction>
</comment>
<name>A0A4Q9GY63_9BURK</name>
<dbReference type="EC" id="2.7.7.65" evidence="1"/>
<evidence type="ECO:0000313" key="6">
    <source>
        <dbReference type="EMBL" id="TBO31165.1"/>
    </source>
</evidence>
<keyword evidence="7" id="KW-1185">Reference proteome</keyword>
<evidence type="ECO:0000256" key="3">
    <source>
        <dbReference type="SAM" id="MobiDB-lite"/>
    </source>
</evidence>
<comment type="caution">
    <text evidence="6">The sequence shown here is derived from an EMBL/GenBank/DDBJ whole genome shotgun (WGS) entry which is preliminary data.</text>
</comment>
<dbReference type="PANTHER" id="PTHR45138:SF9">
    <property type="entry name" value="DIGUANYLATE CYCLASE DGCM-RELATED"/>
    <property type="match status" value="1"/>
</dbReference>
<keyword evidence="4" id="KW-0472">Membrane</keyword>